<evidence type="ECO:0000259" key="1">
    <source>
        <dbReference type="Pfam" id="PF24125"/>
    </source>
</evidence>
<evidence type="ECO:0000313" key="2">
    <source>
        <dbReference type="EMBL" id="BCN92710.1"/>
    </source>
</evidence>
<dbReference type="Gene3D" id="3.10.450.50">
    <property type="match status" value="1"/>
</dbReference>
<dbReference type="Proteomes" id="UP001054820">
    <property type="component" value="Chromosome"/>
</dbReference>
<reference evidence="2" key="1">
    <citation type="journal article" date="2022" name="Arch. Microbiol.">
        <title>Thiomicrorhabdus immobilis sp. nov., a mesophilic sulfur-oxidizing bacterium isolated from sediment of a brackish lake in northern Japan.</title>
        <authorList>
            <person name="Kojima H."/>
            <person name="Mochizuki J."/>
            <person name="Kanda M."/>
            <person name="Watanabe T."/>
            <person name="Fukui M."/>
        </authorList>
    </citation>
    <scope>NUCLEOTIDE SEQUENCE</scope>
    <source>
        <strain evidence="2">Am19</strain>
    </source>
</reference>
<feature type="domain" description="Cds6 C-terminal" evidence="1">
    <location>
        <begin position="176"/>
        <end position="281"/>
    </location>
</feature>
<organism evidence="2 3">
    <name type="scientific">Thiomicrorhabdus immobilis</name>
    <dbReference type="NCBI Taxonomy" id="2791037"/>
    <lineage>
        <taxon>Bacteria</taxon>
        <taxon>Pseudomonadati</taxon>
        <taxon>Pseudomonadota</taxon>
        <taxon>Gammaproteobacteria</taxon>
        <taxon>Thiotrichales</taxon>
        <taxon>Piscirickettsiaceae</taxon>
        <taxon>Thiomicrorhabdus</taxon>
    </lineage>
</organism>
<accession>A0ABN6CUP5</accession>
<dbReference type="InterPro" id="IPR011990">
    <property type="entry name" value="TPR-like_helical_dom_sf"/>
</dbReference>
<name>A0ABN6CUP5_9GAMM</name>
<dbReference type="SUPFAM" id="SSF48452">
    <property type="entry name" value="TPR-like"/>
    <property type="match status" value="1"/>
</dbReference>
<proteinExistence type="predicted"/>
<dbReference type="RefSeq" id="WP_237262846.1">
    <property type="nucleotide sequence ID" value="NZ_AP024202.1"/>
</dbReference>
<evidence type="ECO:0000313" key="3">
    <source>
        <dbReference type="Proteomes" id="UP001054820"/>
    </source>
</evidence>
<gene>
    <name evidence="2" type="ORF">THMIRHAM_04950</name>
</gene>
<dbReference type="EMBL" id="AP024202">
    <property type="protein sequence ID" value="BCN92710.1"/>
    <property type="molecule type" value="Genomic_DNA"/>
</dbReference>
<dbReference type="InterPro" id="IPR032710">
    <property type="entry name" value="NTF2-like_dom_sf"/>
</dbReference>
<dbReference type="InterPro" id="IPR056203">
    <property type="entry name" value="Cds6_C"/>
</dbReference>
<dbReference type="Gene3D" id="1.25.40.10">
    <property type="entry name" value="Tetratricopeptide repeat domain"/>
    <property type="match status" value="1"/>
</dbReference>
<dbReference type="Pfam" id="PF24125">
    <property type="entry name" value="Cds6_C"/>
    <property type="match status" value="1"/>
</dbReference>
<sequence>MSLFSSSYNLIGRSLRLFLIINVMLIASVQASQVEEKNLVKQAEVFQQGLDAAQKGNLEQALTLWNNLNKSGDLIPELKRAIENNIAVILIKQKRYEEAKKRLDSALQADVQVATTLENLNQIYAYDAQQAYQRVFKETPVILPKAQWLYFDVKQANLPSDNVITDAQNADAVRLVKNRLEQWRQAWSEQNVETYLGFYDDKAFIPKDGMSFNTWKNSRYRSLQNPKFIKVFLDKIQMTPISPTMMRSRFLQRYHSDRFKDDVYKVLLWQKHDGAWKIVQEVVMYEGH</sequence>
<dbReference type="SUPFAM" id="SSF54427">
    <property type="entry name" value="NTF2-like"/>
    <property type="match status" value="1"/>
</dbReference>
<protein>
    <recommendedName>
        <fullName evidence="1">Cds6 C-terminal domain-containing protein</fullName>
    </recommendedName>
</protein>
<keyword evidence="3" id="KW-1185">Reference proteome</keyword>